<organism evidence="1">
    <name type="scientific">bioreactor metagenome</name>
    <dbReference type="NCBI Taxonomy" id="1076179"/>
    <lineage>
        <taxon>unclassified sequences</taxon>
        <taxon>metagenomes</taxon>
        <taxon>ecological metagenomes</taxon>
    </lineage>
</organism>
<accession>A0A645JKM8</accession>
<sequence>MDAAKAAAVLAANNALGRFSTWAVPVNMSMIYGGFEYAKEYLDGKFTEKTDSAALTAALSTVAGSEATLSTYVDGNGKEVSNYFMLLFDNIDFNDYAK</sequence>
<reference evidence="1" key="1">
    <citation type="submission" date="2019-08" db="EMBL/GenBank/DDBJ databases">
        <authorList>
            <person name="Kucharzyk K."/>
            <person name="Murdoch R.W."/>
            <person name="Higgins S."/>
            <person name="Loffler F."/>
        </authorList>
    </citation>
    <scope>NUCLEOTIDE SEQUENCE</scope>
</reference>
<comment type="caution">
    <text evidence="1">The sequence shown here is derived from an EMBL/GenBank/DDBJ whole genome shotgun (WGS) entry which is preliminary data.</text>
</comment>
<dbReference type="AlphaFoldDB" id="A0A645JKM8"/>
<protein>
    <submittedName>
        <fullName evidence="1">Uncharacterized protein</fullName>
    </submittedName>
</protein>
<evidence type="ECO:0000313" key="1">
    <source>
        <dbReference type="EMBL" id="MPN63660.1"/>
    </source>
</evidence>
<proteinExistence type="predicted"/>
<name>A0A645JKM8_9ZZZZ</name>
<dbReference type="EMBL" id="VSSQ01143402">
    <property type="protein sequence ID" value="MPN63660.1"/>
    <property type="molecule type" value="Genomic_DNA"/>
</dbReference>
<gene>
    <name evidence="1" type="ORF">SDC9_211425</name>
</gene>